<accession>A0ABN1YRA8</accession>
<evidence type="ECO:0000313" key="5">
    <source>
        <dbReference type="Proteomes" id="UP001501266"/>
    </source>
</evidence>
<dbReference type="Proteomes" id="UP001501266">
    <property type="component" value="Unassembled WGS sequence"/>
</dbReference>
<keyword evidence="2" id="KW-0472">Membrane</keyword>
<feature type="region of interest" description="Disordered" evidence="1">
    <location>
        <begin position="1"/>
        <end position="22"/>
    </location>
</feature>
<proteinExistence type="predicted"/>
<evidence type="ECO:0000313" key="4">
    <source>
        <dbReference type="EMBL" id="GAA1420708.1"/>
    </source>
</evidence>
<dbReference type="InterPro" id="IPR025889">
    <property type="entry name" value="GSP17M-like_dom"/>
</dbReference>
<feature type="domain" description="General stress protein 17M-like" evidence="3">
    <location>
        <begin position="24"/>
        <end position="91"/>
    </location>
</feature>
<name>A0ABN1YRA8_9MICO</name>
<keyword evidence="2" id="KW-1133">Transmembrane helix</keyword>
<dbReference type="EMBL" id="BAAAKK010000002">
    <property type="protein sequence ID" value="GAA1420708.1"/>
    <property type="molecule type" value="Genomic_DNA"/>
</dbReference>
<evidence type="ECO:0000259" key="3">
    <source>
        <dbReference type="Pfam" id="PF11181"/>
    </source>
</evidence>
<feature type="transmembrane region" description="Helical" evidence="2">
    <location>
        <begin position="102"/>
        <end position="120"/>
    </location>
</feature>
<protein>
    <recommendedName>
        <fullName evidence="3">General stress protein 17M-like domain-containing protein</fullName>
    </recommendedName>
</protein>
<evidence type="ECO:0000256" key="1">
    <source>
        <dbReference type="SAM" id="MobiDB-lite"/>
    </source>
</evidence>
<keyword evidence="5" id="KW-1185">Reference proteome</keyword>
<gene>
    <name evidence="4" type="ORF">GCM10009640_10460</name>
</gene>
<sequence>MTQLNPMQGGTEPLRSQPTPPSTTIAEFDTYEEAQALVDRLADARFAVEHVRIIGTGITTVEQVLGRMTYGRAALSGGLGGAWFGLFIGLLFGLIIADSWSWVLWAILMGAAFGIIAGVAQHAMTGGKRDFASVKGIQAARYGVQVTNEHAAEAVRIMGQAR</sequence>
<dbReference type="RefSeq" id="WP_343918121.1">
    <property type="nucleotide sequence ID" value="NZ_BAAAKK010000002.1"/>
</dbReference>
<comment type="caution">
    <text evidence="4">The sequence shown here is derived from an EMBL/GenBank/DDBJ whole genome shotgun (WGS) entry which is preliminary data.</text>
</comment>
<dbReference type="Pfam" id="PF11181">
    <property type="entry name" value="YflT"/>
    <property type="match status" value="1"/>
</dbReference>
<keyword evidence="2" id="KW-0812">Transmembrane</keyword>
<evidence type="ECO:0000256" key="2">
    <source>
        <dbReference type="SAM" id="Phobius"/>
    </source>
</evidence>
<organism evidence="4 5">
    <name type="scientific">Agrococcus citreus</name>
    <dbReference type="NCBI Taxonomy" id="84643"/>
    <lineage>
        <taxon>Bacteria</taxon>
        <taxon>Bacillati</taxon>
        <taxon>Actinomycetota</taxon>
        <taxon>Actinomycetes</taxon>
        <taxon>Micrococcales</taxon>
        <taxon>Microbacteriaceae</taxon>
        <taxon>Agrococcus</taxon>
    </lineage>
</organism>
<reference evidence="4 5" key="1">
    <citation type="journal article" date="2019" name="Int. J. Syst. Evol. Microbiol.">
        <title>The Global Catalogue of Microorganisms (GCM) 10K type strain sequencing project: providing services to taxonomists for standard genome sequencing and annotation.</title>
        <authorList>
            <consortium name="The Broad Institute Genomics Platform"/>
            <consortium name="The Broad Institute Genome Sequencing Center for Infectious Disease"/>
            <person name="Wu L."/>
            <person name="Ma J."/>
        </authorList>
    </citation>
    <scope>NUCLEOTIDE SEQUENCE [LARGE SCALE GENOMIC DNA]</scope>
    <source>
        <strain evidence="4 5">JCM 12398</strain>
    </source>
</reference>
<feature type="transmembrane region" description="Helical" evidence="2">
    <location>
        <begin position="73"/>
        <end position="96"/>
    </location>
</feature>